<evidence type="ECO:0000256" key="4">
    <source>
        <dbReference type="ARBA" id="ARBA00022763"/>
    </source>
</evidence>
<dbReference type="SUPFAM" id="SSF56091">
    <property type="entry name" value="DNA ligase/mRNA capping enzyme, catalytic domain"/>
    <property type="match status" value="1"/>
</dbReference>
<name>A0A6J5T9J0_9CAUD</name>
<gene>
    <name evidence="7" type="ORF">UFOVP60_44</name>
</gene>
<dbReference type="PANTHER" id="PTHR47810">
    <property type="entry name" value="DNA LIGASE"/>
    <property type="match status" value="1"/>
</dbReference>
<sequence length="287" mass="31800">MSDYSIPKAIDIDNMAQYWRSSVEEDILDRLYLITPKRDGCALHVEMENGQIITCVSASGKPVCSVQHILEELQRVFKHVSCAVLDMEVYADGLPFQGISGLFRRHKPQPQLRAMVFNGHFGQLSTGYEGRMSMFGQYLTGKSNLVEVTPPHTPWDLADAWAEAVDRRDSGGFDGCVLHYKGAPYFTGRAAYQSIKLKPLVSHDLEVIAVNEAVGEKTGRKTCALVCRWAKGGVQEVATGLSHGQQASALDFIGKIIEVRGMGYTTSGKIREPRFAGVREDKLQPDY</sequence>
<reference evidence="7" key="1">
    <citation type="submission" date="2020-05" db="EMBL/GenBank/DDBJ databases">
        <authorList>
            <person name="Chiriac C."/>
            <person name="Salcher M."/>
            <person name="Ghai R."/>
            <person name="Kavagutti S V."/>
        </authorList>
    </citation>
    <scope>NUCLEOTIDE SEQUENCE</scope>
</reference>
<dbReference type="Gene3D" id="2.40.50.140">
    <property type="entry name" value="Nucleic acid-binding proteins"/>
    <property type="match status" value="1"/>
</dbReference>
<organism evidence="7">
    <name type="scientific">uncultured Caudovirales phage</name>
    <dbReference type="NCBI Taxonomy" id="2100421"/>
    <lineage>
        <taxon>Viruses</taxon>
        <taxon>Duplodnaviria</taxon>
        <taxon>Heunggongvirae</taxon>
        <taxon>Uroviricota</taxon>
        <taxon>Caudoviricetes</taxon>
        <taxon>Peduoviridae</taxon>
        <taxon>Maltschvirus</taxon>
        <taxon>Maltschvirus maltsch</taxon>
    </lineage>
</organism>
<dbReference type="GO" id="GO:0016874">
    <property type="term" value="F:ligase activity"/>
    <property type="evidence" value="ECO:0007669"/>
    <property type="project" value="UniProtKB-KW"/>
</dbReference>
<dbReference type="SUPFAM" id="SSF50249">
    <property type="entry name" value="Nucleic acid-binding proteins"/>
    <property type="match status" value="1"/>
</dbReference>
<accession>A0A6J5T9J0</accession>
<dbReference type="GO" id="GO:0006260">
    <property type="term" value="P:DNA replication"/>
    <property type="evidence" value="ECO:0007669"/>
    <property type="project" value="UniProtKB-KW"/>
</dbReference>
<keyword evidence="2 7" id="KW-0436">Ligase</keyword>
<dbReference type="EMBL" id="LR797821">
    <property type="protein sequence ID" value="CAB4241393.1"/>
    <property type="molecule type" value="Genomic_DNA"/>
</dbReference>
<evidence type="ECO:0000259" key="6">
    <source>
        <dbReference type="Pfam" id="PF14743"/>
    </source>
</evidence>
<dbReference type="Pfam" id="PF14743">
    <property type="entry name" value="DNA_ligase_OB_2"/>
    <property type="match status" value="1"/>
</dbReference>
<proteinExistence type="inferred from homology"/>
<dbReference type="InterPro" id="IPR029319">
    <property type="entry name" value="DNA_ligase_OB"/>
</dbReference>
<keyword evidence="3" id="KW-0235">DNA replication</keyword>
<dbReference type="Gene3D" id="3.30.1490.70">
    <property type="match status" value="1"/>
</dbReference>
<dbReference type="InterPro" id="IPR050326">
    <property type="entry name" value="NAD_dep_DNA_ligaseB"/>
</dbReference>
<dbReference type="GO" id="GO:0006281">
    <property type="term" value="P:DNA repair"/>
    <property type="evidence" value="ECO:0007669"/>
    <property type="project" value="UniProtKB-KW"/>
</dbReference>
<evidence type="ECO:0000256" key="1">
    <source>
        <dbReference type="ARBA" id="ARBA00007572"/>
    </source>
</evidence>
<dbReference type="PANTHER" id="PTHR47810:SF1">
    <property type="entry name" value="DNA LIGASE B"/>
    <property type="match status" value="1"/>
</dbReference>
<dbReference type="InterPro" id="IPR012340">
    <property type="entry name" value="NA-bd_OB-fold"/>
</dbReference>
<keyword evidence="4" id="KW-0227">DNA damage</keyword>
<protein>
    <submittedName>
        <fullName evidence="7">DNA ligase</fullName>
    </submittedName>
</protein>
<comment type="similarity">
    <text evidence="1">Belongs to the ATP-dependent DNA ligase family.</text>
</comment>
<dbReference type="Gene3D" id="3.30.470.30">
    <property type="entry name" value="DNA ligase/mRNA capping enzyme"/>
    <property type="match status" value="1"/>
</dbReference>
<feature type="domain" description="DNA ligase OB-like" evidence="6">
    <location>
        <begin position="221"/>
        <end position="279"/>
    </location>
</feature>
<evidence type="ECO:0000256" key="3">
    <source>
        <dbReference type="ARBA" id="ARBA00022705"/>
    </source>
</evidence>
<evidence type="ECO:0000256" key="5">
    <source>
        <dbReference type="ARBA" id="ARBA00023204"/>
    </source>
</evidence>
<evidence type="ECO:0000256" key="2">
    <source>
        <dbReference type="ARBA" id="ARBA00022598"/>
    </source>
</evidence>
<keyword evidence="5" id="KW-0234">DNA repair</keyword>
<evidence type="ECO:0000313" key="7">
    <source>
        <dbReference type="EMBL" id="CAB4241393.1"/>
    </source>
</evidence>